<dbReference type="GO" id="GO:0008252">
    <property type="term" value="F:nucleotidase activity"/>
    <property type="evidence" value="ECO:0007669"/>
    <property type="project" value="InterPro"/>
</dbReference>
<evidence type="ECO:0000256" key="3">
    <source>
        <dbReference type="ARBA" id="ARBA00022801"/>
    </source>
</evidence>
<feature type="signal peptide" evidence="4">
    <location>
        <begin position="1"/>
        <end position="16"/>
    </location>
</feature>
<dbReference type="EMBL" id="PDLN01000029">
    <property type="protein sequence ID" value="RDW56370.1"/>
    <property type="molecule type" value="Genomic_DNA"/>
</dbReference>
<dbReference type="AlphaFoldDB" id="A0A3D8Q3S8"/>
<dbReference type="Gene3D" id="3.40.1210.10">
    <property type="entry name" value="Survival protein SurE-like phosphatase/nucleotidase"/>
    <property type="match status" value="1"/>
</dbReference>
<evidence type="ECO:0000313" key="6">
    <source>
        <dbReference type="EMBL" id="RDW56370.1"/>
    </source>
</evidence>
<organism evidence="6 7">
    <name type="scientific">Coleophoma crateriformis</name>
    <dbReference type="NCBI Taxonomy" id="565419"/>
    <lineage>
        <taxon>Eukaryota</taxon>
        <taxon>Fungi</taxon>
        <taxon>Dikarya</taxon>
        <taxon>Ascomycota</taxon>
        <taxon>Pezizomycotina</taxon>
        <taxon>Leotiomycetes</taxon>
        <taxon>Helotiales</taxon>
        <taxon>Dermateaceae</taxon>
        <taxon>Coleophoma</taxon>
    </lineage>
</organism>
<dbReference type="Proteomes" id="UP000256328">
    <property type="component" value="Unassembled WGS sequence"/>
</dbReference>
<keyword evidence="3" id="KW-0378">Hydrolase</keyword>
<dbReference type="GO" id="GO:0046872">
    <property type="term" value="F:metal ion binding"/>
    <property type="evidence" value="ECO:0007669"/>
    <property type="project" value="UniProtKB-KW"/>
</dbReference>
<protein>
    <submittedName>
        <fullName evidence="6">5' SurE family protein</fullName>
    </submittedName>
</protein>
<comment type="caution">
    <text evidence="6">The sequence shown here is derived from an EMBL/GenBank/DDBJ whole genome shotgun (WGS) entry which is preliminary data.</text>
</comment>
<feature type="chain" id="PRO_5017650068" evidence="4">
    <location>
        <begin position="17"/>
        <end position="298"/>
    </location>
</feature>
<evidence type="ECO:0000313" key="7">
    <source>
        <dbReference type="Proteomes" id="UP000256328"/>
    </source>
</evidence>
<evidence type="ECO:0000256" key="4">
    <source>
        <dbReference type="SAM" id="SignalP"/>
    </source>
</evidence>
<reference evidence="6 7" key="1">
    <citation type="journal article" date="2018" name="IMA Fungus">
        <title>IMA Genome-F 9: Draft genome sequence of Annulohypoxylon stygium, Aspergillus mulundensis, Berkeleyomyces basicola (syn. Thielaviopsis basicola), Ceratocystis smalleyi, two Cercospora beticola strains, Coleophoma cylindrospora, Fusarium fracticaudum, Phialophora cf. hyalina, and Morchella septimelata.</title>
        <authorList>
            <person name="Wingfield B.D."/>
            <person name="Bills G.F."/>
            <person name="Dong Y."/>
            <person name="Huang W."/>
            <person name="Nel W.J."/>
            <person name="Swalarsk-Parry B.S."/>
            <person name="Vaghefi N."/>
            <person name="Wilken P.M."/>
            <person name="An Z."/>
            <person name="de Beer Z.W."/>
            <person name="De Vos L."/>
            <person name="Chen L."/>
            <person name="Duong T.A."/>
            <person name="Gao Y."/>
            <person name="Hammerbacher A."/>
            <person name="Kikkert J.R."/>
            <person name="Li Y."/>
            <person name="Li H."/>
            <person name="Li K."/>
            <person name="Li Q."/>
            <person name="Liu X."/>
            <person name="Ma X."/>
            <person name="Naidoo K."/>
            <person name="Pethybridge S.J."/>
            <person name="Sun J."/>
            <person name="Steenkamp E.T."/>
            <person name="van der Nest M.A."/>
            <person name="van Wyk S."/>
            <person name="Wingfield M.J."/>
            <person name="Xiong C."/>
            <person name="Yue Q."/>
            <person name="Zhang X."/>
        </authorList>
    </citation>
    <scope>NUCLEOTIDE SEQUENCE [LARGE SCALE GENOMIC DNA]</scope>
    <source>
        <strain evidence="6 7">BP5796</strain>
    </source>
</reference>
<evidence type="ECO:0000256" key="2">
    <source>
        <dbReference type="ARBA" id="ARBA00022723"/>
    </source>
</evidence>
<gene>
    <name evidence="6" type="ORF">BP5796_13245</name>
</gene>
<keyword evidence="2" id="KW-0479">Metal-binding</keyword>
<comment type="similarity">
    <text evidence="1">Belongs to the SurE nucleotidase family.</text>
</comment>
<dbReference type="PANTHER" id="PTHR30457">
    <property type="entry name" value="5'-NUCLEOTIDASE SURE"/>
    <property type="match status" value="1"/>
</dbReference>
<evidence type="ECO:0000259" key="5">
    <source>
        <dbReference type="Pfam" id="PF01975"/>
    </source>
</evidence>
<evidence type="ECO:0000256" key="1">
    <source>
        <dbReference type="ARBA" id="ARBA00011062"/>
    </source>
</evidence>
<sequence>MRLSPTLLALVPIAQAANVVLSNDDGWAEINVRQFYDMLTSGGDSVVLSAPAENESGTGSLTGTPSTLSEACEFDSCASGSSAYGSNSSNTRLNYVNSYPATAMTYGIDTLSETYFGGSPDIAVAGPNVGANLGAAVWVSGTVGATTAAVKLGIPGIAFSGTTGAQTAWDISPVPSYSTVYAELAANITNTLIASGTPYLPTDIWLNVNFPASTDTSCSSAADFSFVLSRIFTATLISGDDAVTCGNGGRLPTETTVVDTSGCYASISVGSVNLDIDASAADQTTVLDKLSSILSCLP</sequence>
<dbReference type="OrthoDB" id="4018688at2759"/>
<proteinExistence type="inferred from homology"/>
<dbReference type="Pfam" id="PF01975">
    <property type="entry name" value="SurE"/>
    <property type="match status" value="1"/>
</dbReference>
<dbReference type="InterPro" id="IPR002828">
    <property type="entry name" value="SurE-like_Pase/nucleotidase"/>
</dbReference>
<dbReference type="PANTHER" id="PTHR30457:SF0">
    <property type="entry name" value="PHOSPHATASE, PUTATIVE (AFU_ORTHOLOGUE AFUA_4G01070)-RELATED"/>
    <property type="match status" value="1"/>
</dbReference>
<feature type="domain" description="Survival protein SurE-like phosphatase/nucleotidase" evidence="5">
    <location>
        <begin position="19"/>
        <end position="218"/>
    </location>
</feature>
<keyword evidence="4" id="KW-0732">Signal</keyword>
<name>A0A3D8Q3S8_9HELO</name>
<dbReference type="InterPro" id="IPR030048">
    <property type="entry name" value="SurE"/>
</dbReference>
<dbReference type="SUPFAM" id="SSF64167">
    <property type="entry name" value="SurE-like"/>
    <property type="match status" value="1"/>
</dbReference>
<accession>A0A3D8Q3S8</accession>
<keyword evidence="7" id="KW-1185">Reference proteome</keyword>
<dbReference type="InterPro" id="IPR036523">
    <property type="entry name" value="SurE-like_sf"/>
</dbReference>